<proteinExistence type="predicted"/>
<comment type="caution">
    <text evidence="2">The sequence shown here is derived from an EMBL/GenBank/DDBJ whole genome shotgun (WGS) entry which is preliminary data.</text>
</comment>
<keyword evidence="1" id="KW-0472">Membrane</keyword>
<sequence>MNKQYKKILEQQHASKELISRTKNAMYEVLENQDNPQKNSKKKNLTFRYLSVAAAFILIVGSAFALKLPNQVHFYEMESEEKMDMRFGTLNPLKREIEGVEFDEIWNIEMNDIESVLELERSESSFYMIQSMVGEVEKGEGSILFKKKDKSLNLVVSFGKSLLPEELRDKRSLTIKGKKVWFTKNKEGDCLTAYSEIDNGSYTLEAENCNQNEFVKAVKEVIEKLQ</sequence>
<keyword evidence="1" id="KW-1133">Transmembrane helix</keyword>
<name>A0A371AVP7_9FIRM</name>
<protein>
    <recommendedName>
        <fullName evidence="4">DUF4367 domain-containing protein</fullName>
    </recommendedName>
</protein>
<evidence type="ECO:0000313" key="2">
    <source>
        <dbReference type="EMBL" id="RDU23611.1"/>
    </source>
</evidence>
<reference evidence="2 3" key="1">
    <citation type="submission" date="2018-07" db="EMBL/GenBank/DDBJ databases">
        <title>Anaerosacharophilus polymeroproducens gen. nov. sp. nov., an anaerobic bacterium isolated from salt field.</title>
        <authorList>
            <person name="Kim W."/>
            <person name="Yang S.-H."/>
            <person name="Oh J."/>
            <person name="Lee J.-H."/>
            <person name="Kwon K.K."/>
        </authorList>
    </citation>
    <scope>NUCLEOTIDE SEQUENCE [LARGE SCALE GENOMIC DNA]</scope>
    <source>
        <strain evidence="2 3">MCWD5</strain>
    </source>
</reference>
<organism evidence="2 3">
    <name type="scientific">Anaerosacchariphilus polymeriproducens</name>
    <dbReference type="NCBI Taxonomy" id="1812858"/>
    <lineage>
        <taxon>Bacteria</taxon>
        <taxon>Bacillati</taxon>
        <taxon>Bacillota</taxon>
        <taxon>Clostridia</taxon>
        <taxon>Lachnospirales</taxon>
        <taxon>Lachnospiraceae</taxon>
        <taxon>Anaerosacchariphilus</taxon>
    </lineage>
</organism>
<evidence type="ECO:0008006" key="4">
    <source>
        <dbReference type="Google" id="ProtNLM"/>
    </source>
</evidence>
<accession>A0A371AVP7</accession>
<dbReference type="AlphaFoldDB" id="A0A371AVP7"/>
<keyword evidence="1" id="KW-0812">Transmembrane</keyword>
<dbReference type="RefSeq" id="WP_115481756.1">
    <property type="nucleotide sequence ID" value="NZ_QRCT01000020.1"/>
</dbReference>
<evidence type="ECO:0000256" key="1">
    <source>
        <dbReference type="SAM" id="Phobius"/>
    </source>
</evidence>
<keyword evidence="3" id="KW-1185">Reference proteome</keyword>
<evidence type="ECO:0000313" key="3">
    <source>
        <dbReference type="Proteomes" id="UP000255036"/>
    </source>
</evidence>
<dbReference type="EMBL" id="QRCT01000020">
    <property type="protein sequence ID" value="RDU23611.1"/>
    <property type="molecule type" value="Genomic_DNA"/>
</dbReference>
<feature type="transmembrane region" description="Helical" evidence="1">
    <location>
        <begin position="47"/>
        <end position="66"/>
    </location>
</feature>
<dbReference type="Proteomes" id="UP000255036">
    <property type="component" value="Unassembled WGS sequence"/>
</dbReference>
<gene>
    <name evidence="2" type="ORF">DWV06_08485</name>
</gene>